<evidence type="ECO:0000313" key="3">
    <source>
        <dbReference type="EMBL" id="GIM05725.1"/>
    </source>
</evidence>
<evidence type="ECO:0000313" key="4">
    <source>
        <dbReference type="Proteomes" id="UP000722791"/>
    </source>
</evidence>
<organism evidence="3 4">
    <name type="scientific">Volvox reticuliferus</name>
    <dbReference type="NCBI Taxonomy" id="1737510"/>
    <lineage>
        <taxon>Eukaryota</taxon>
        <taxon>Viridiplantae</taxon>
        <taxon>Chlorophyta</taxon>
        <taxon>core chlorophytes</taxon>
        <taxon>Chlorophyceae</taxon>
        <taxon>CS clade</taxon>
        <taxon>Chlamydomonadales</taxon>
        <taxon>Volvocaceae</taxon>
        <taxon>Volvox</taxon>
    </lineage>
</organism>
<proteinExistence type="predicted"/>
<reference evidence="3" key="1">
    <citation type="journal article" date="2021" name="Proc. Natl. Acad. Sci. U.S.A.">
        <title>Three genomes in the algal genus Volvox reveal the fate of a haploid sex-determining region after a transition to homothallism.</title>
        <authorList>
            <person name="Yamamoto K."/>
            <person name="Hamaji T."/>
            <person name="Kawai-Toyooka H."/>
            <person name="Matsuzaki R."/>
            <person name="Takahashi F."/>
            <person name="Nishimura Y."/>
            <person name="Kawachi M."/>
            <person name="Noguchi H."/>
            <person name="Minakuchi Y."/>
            <person name="Umen J.G."/>
            <person name="Toyoda A."/>
            <person name="Nozaki H."/>
        </authorList>
    </citation>
    <scope>NUCLEOTIDE SEQUENCE</scope>
    <source>
        <strain evidence="3">NIES-3785</strain>
    </source>
</reference>
<accession>A0A8J4LQG1</accession>
<evidence type="ECO:0000256" key="2">
    <source>
        <dbReference type="SAM" id="SignalP"/>
    </source>
</evidence>
<sequence>MLVSAFPVILFAVYSRWWFAEPLGLIVDSGNFVLNDLCASCRGVEERGEEGSFPKTFFPSPAPSSHKPSPAHPSAHLQLLYDLPRQHGPQQPVVLLLRYQQPQHQQRDESSADHHGGQAG</sequence>
<feature type="compositionally biased region" description="Low complexity" evidence="1">
    <location>
        <begin position="63"/>
        <end position="76"/>
    </location>
</feature>
<feature type="signal peptide" evidence="2">
    <location>
        <begin position="1"/>
        <end position="20"/>
    </location>
</feature>
<dbReference type="Proteomes" id="UP000722791">
    <property type="component" value="Unassembled WGS sequence"/>
</dbReference>
<dbReference type="AlphaFoldDB" id="A0A8J4LQG1"/>
<name>A0A8J4LQG1_9CHLO</name>
<gene>
    <name evidence="3" type="ORF">Vretimale_10162</name>
</gene>
<feature type="non-terminal residue" evidence="3">
    <location>
        <position position="120"/>
    </location>
</feature>
<feature type="chain" id="PRO_5035237913" description="Secreted protein" evidence="2">
    <location>
        <begin position="21"/>
        <end position="120"/>
    </location>
</feature>
<feature type="region of interest" description="Disordered" evidence="1">
    <location>
        <begin position="48"/>
        <end position="76"/>
    </location>
</feature>
<keyword evidence="2" id="KW-0732">Signal</keyword>
<evidence type="ECO:0008006" key="5">
    <source>
        <dbReference type="Google" id="ProtNLM"/>
    </source>
</evidence>
<dbReference type="EMBL" id="BNCQ01000019">
    <property type="protein sequence ID" value="GIM05725.1"/>
    <property type="molecule type" value="Genomic_DNA"/>
</dbReference>
<feature type="compositionally biased region" description="Basic and acidic residues" evidence="1">
    <location>
        <begin position="105"/>
        <end position="120"/>
    </location>
</feature>
<comment type="caution">
    <text evidence="3">The sequence shown here is derived from an EMBL/GenBank/DDBJ whole genome shotgun (WGS) entry which is preliminary data.</text>
</comment>
<protein>
    <recommendedName>
        <fullName evidence="5">Secreted protein</fullName>
    </recommendedName>
</protein>
<feature type="region of interest" description="Disordered" evidence="1">
    <location>
        <begin position="94"/>
        <end position="120"/>
    </location>
</feature>
<evidence type="ECO:0000256" key="1">
    <source>
        <dbReference type="SAM" id="MobiDB-lite"/>
    </source>
</evidence>